<comment type="catalytic activity">
    <reaction evidence="2">
        <text>oxidized coenzyme F420-(gamma-L-Glu)(n) + a quinol + H(+) = reduced coenzyme F420-(gamma-L-Glu)(n) + a quinone</text>
        <dbReference type="Rhea" id="RHEA:39663"/>
        <dbReference type="Rhea" id="RHEA-COMP:12939"/>
        <dbReference type="Rhea" id="RHEA-COMP:14378"/>
        <dbReference type="ChEBI" id="CHEBI:15378"/>
        <dbReference type="ChEBI" id="CHEBI:24646"/>
        <dbReference type="ChEBI" id="CHEBI:132124"/>
        <dbReference type="ChEBI" id="CHEBI:133980"/>
        <dbReference type="ChEBI" id="CHEBI:139511"/>
    </reaction>
</comment>
<reference evidence="3 4" key="1">
    <citation type="submission" date="2023-07" db="EMBL/GenBank/DDBJ databases">
        <title>Protaetiibacter sp. nov WY-16 isolated from soil.</title>
        <authorList>
            <person name="Liu B."/>
            <person name="Wan Y."/>
        </authorList>
    </citation>
    <scope>NUCLEOTIDE SEQUENCE [LARGE SCALE GENOMIC DNA]</scope>
    <source>
        <strain evidence="3 4">WY-16</strain>
    </source>
</reference>
<dbReference type="Pfam" id="PF04075">
    <property type="entry name" value="F420H2_quin_red"/>
    <property type="match status" value="1"/>
</dbReference>
<dbReference type="Proteomes" id="UP001241072">
    <property type="component" value="Unassembled WGS sequence"/>
</dbReference>
<accession>A0ABT9BVZ2</accession>
<protein>
    <submittedName>
        <fullName evidence="3">Nitroreductase/quinone reductase family protein</fullName>
    </submittedName>
</protein>
<dbReference type="EMBL" id="JAUQUB010000006">
    <property type="protein sequence ID" value="MDO7883570.1"/>
    <property type="molecule type" value="Genomic_DNA"/>
</dbReference>
<dbReference type="PANTHER" id="PTHR39428:SF1">
    <property type="entry name" value="F420H(2)-DEPENDENT QUINONE REDUCTASE RV1261C"/>
    <property type="match status" value="1"/>
</dbReference>
<dbReference type="NCBIfam" id="TIGR00026">
    <property type="entry name" value="hi_GC_TIGR00026"/>
    <property type="match status" value="1"/>
</dbReference>
<evidence type="ECO:0000256" key="1">
    <source>
        <dbReference type="ARBA" id="ARBA00008710"/>
    </source>
</evidence>
<evidence type="ECO:0000256" key="2">
    <source>
        <dbReference type="ARBA" id="ARBA00049106"/>
    </source>
</evidence>
<dbReference type="Gene3D" id="2.30.110.10">
    <property type="entry name" value="Electron Transport, Fmn-binding Protein, Chain A"/>
    <property type="match status" value="1"/>
</dbReference>
<comment type="caution">
    <text evidence="3">The sequence shown here is derived from an EMBL/GenBank/DDBJ whole genome shotgun (WGS) entry which is preliminary data.</text>
</comment>
<keyword evidence="4" id="KW-1185">Reference proteome</keyword>
<dbReference type="InterPro" id="IPR012349">
    <property type="entry name" value="Split_barrel_FMN-bd"/>
</dbReference>
<name>A0ABT9BVZ2_9MICO</name>
<sequence length="134" mass="15003">MSDFNSQIIEDFRANGGYVGAPFHSDQLVLLHHVGAKSGEERVSPLMSFPDEHGWVIVASKGGAPTHPAWFHNLQAHPDTVIEYGTETIPVRASVIDDEERAGRWERIKQSNPGFAGYEKKTDRVIPLVRLTRR</sequence>
<dbReference type="PANTHER" id="PTHR39428">
    <property type="entry name" value="F420H(2)-DEPENDENT QUINONE REDUCTASE RV1261C"/>
    <property type="match status" value="1"/>
</dbReference>
<comment type="similarity">
    <text evidence="1">Belongs to the F420H(2)-dependent quinone reductase family.</text>
</comment>
<organism evidence="3 4">
    <name type="scientific">Antiquaquibacter soli</name>
    <dbReference type="NCBI Taxonomy" id="3064523"/>
    <lineage>
        <taxon>Bacteria</taxon>
        <taxon>Bacillati</taxon>
        <taxon>Actinomycetota</taxon>
        <taxon>Actinomycetes</taxon>
        <taxon>Micrococcales</taxon>
        <taxon>Microbacteriaceae</taxon>
        <taxon>Antiquaquibacter</taxon>
    </lineage>
</organism>
<dbReference type="RefSeq" id="WP_305003995.1">
    <property type="nucleotide sequence ID" value="NZ_JAUQUB010000006.1"/>
</dbReference>
<evidence type="ECO:0000313" key="4">
    <source>
        <dbReference type="Proteomes" id="UP001241072"/>
    </source>
</evidence>
<dbReference type="InterPro" id="IPR004378">
    <property type="entry name" value="F420H2_quin_Rdtase"/>
</dbReference>
<gene>
    <name evidence="3" type="ORF">Q5716_15155</name>
</gene>
<proteinExistence type="inferred from homology"/>
<evidence type="ECO:0000313" key="3">
    <source>
        <dbReference type="EMBL" id="MDO7883570.1"/>
    </source>
</evidence>